<dbReference type="RefSeq" id="WP_167546877.1">
    <property type="nucleotide sequence ID" value="NZ_CP036264.1"/>
</dbReference>
<dbReference type="KEGG" id="smam:Mal15_36150"/>
<dbReference type="AlphaFoldDB" id="A0A5B9MHT0"/>
<evidence type="ECO:0000259" key="3">
    <source>
        <dbReference type="Pfam" id="PF14237"/>
    </source>
</evidence>
<organism evidence="4 5">
    <name type="scientific">Stieleria maiorica</name>
    <dbReference type="NCBI Taxonomy" id="2795974"/>
    <lineage>
        <taxon>Bacteria</taxon>
        <taxon>Pseudomonadati</taxon>
        <taxon>Planctomycetota</taxon>
        <taxon>Planctomycetia</taxon>
        <taxon>Pirellulales</taxon>
        <taxon>Pirellulaceae</taxon>
        <taxon>Stieleria</taxon>
    </lineage>
</organism>
<feature type="region of interest" description="Disordered" evidence="1">
    <location>
        <begin position="64"/>
        <end position="94"/>
    </location>
</feature>
<accession>A0A5B9MHT0</accession>
<dbReference type="Proteomes" id="UP000321353">
    <property type="component" value="Chromosome"/>
</dbReference>
<feature type="domain" description="GYF" evidence="3">
    <location>
        <begin position="101"/>
        <end position="151"/>
    </location>
</feature>
<dbReference type="InterPro" id="IPR025640">
    <property type="entry name" value="GYF_2"/>
</dbReference>
<protein>
    <recommendedName>
        <fullName evidence="3">GYF domain-containing protein</fullName>
    </recommendedName>
</protein>
<dbReference type="EMBL" id="CP036264">
    <property type="protein sequence ID" value="QEF99550.1"/>
    <property type="molecule type" value="Genomic_DNA"/>
</dbReference>
<dbReference type="InterPro" id="IPR035445">
    <property type="entry name" value="GYF-like_dom_sf"/>
</dbReference>
<dbReference type="Pfam" id="PF14237">
    <property type="entry name" value="GYF_2"/>
    <property type="match status" value="1"/>
</dbReference>
<proteinExistence type="predicted"/>
<feature type="transmembrane region" description="Helical" evidence="2">
    <location>
        <begin position="224"/>
        <end position="244"/>
    </location>
</feature>
<gene>
    <name evidence="4" type="ORF">Mal15_36150</name>
</gene>
<evidence type="ECO:0000256" key="1">
    <source>
        <dbReference type="SAM" id="MobiDB-lite"/>
    </source>
</evidence>
<feature type="transmembrane region" description="Helical" evidence="2">
    <location>
        <begin position="188"/>
        <end position="212"/>
    </location>
</feature>
<feature type="transmembrane region" description="Helical" evidence="2">
    <location>
        <begin position="272"/>
        <end position="296"/>
    </location>
</feature>
<evidence type="ECO:0000256" key="2">
    <source>
        <dbReference type="SAM" id="Phobius"/>
    </source>
</evidence>
<keyword evidence="2" id="KW-0472">Membrane</keyword>
<keyword evidence="5" id="KW-1185">Reference proteome</keyword>
<reference evidence="4 5" key="1">
    <citation type="submission" date="2019-02" db="EMBL/GenBank/DDBJ databases">
        <title>Planctomycetal bacteria perform biofilm scaping via a novel small molecule.</title>
        <authorList>
            <person name="Jeske O."/>
            <person name="Boedeker C."/>
            <person name="Wiegand S."/>
            <person name="Breitling P."/>
            <person name="Kallscheuer N."/>
            <person name="Jogler M."/>
            <person name="Rohde M."/>
            <person name="Petersen J."/>
            <person name="Medema M.H."/>
            <person name="Surup F."/>
            <person name="Jogler C."/>
        </authorList>
    </citation>
    <scope>NUCLEOTIDE SEQUENCE [LARGE SCALE GENOMIC DNA]</scope>
    <source>
        <strain evidence="4 5">Mal15</strain>
    </source>
</reference>
<evidence type="ECO:0000313" key="5">
    <source>
        <dbReference type="Proteomes" id="UP000321353"/>
    </source>
</evidence>
<evidence type="ECO:0000313" key="4">
    <source>
        <dbReference type="EMBL" id="QEF99550.1"/>
    </source>
</evidence>
<keyword evidence="2" id="KW-0812">Transmembrane</keyword>
<feature type="compositionally biased region" description="Low complexity" evidence="1">
    <location>
        <begin position="64"/>
        <end position="75"/>
    </location>
</feature>
<keyword evidence="2" id="KW-1133">Transmembrane helix</keyword>
<dbReference type="Gene3D" id="3.30.1490.40">
    <property type="match status" value="1"/>
</dbReference>
<name>A0A5B9MHT0_9BACT</name>
<sequence length="306" mass="31927">MTQIERVFIRFRGRTIGPLTPDKVKDMVRRGQVTRMHELSGDGLSWMKADEFGNFFPRAAPSGGMAGDMAASASSVPPGSEGSHDGGGTAPAANDNATAQWYAHVNGEKQGPVSMDQMRLYSEAKILKKDSLVWKNGMQTWKPAAEAIPELFGGAAPGGGTPTVSHVSSETPPADGGALSTEIAKHHALIMAFGISLLIIAAIFIVGQIVALNQGGRRLKSDTMSAAIRISLSGVAAISGVMAVQASLKLKAAAQSASAIAALMAARTVNQFWLLTSVAVMIWLGILLLVLITALATNVPITNVLA</sequence>